<dbReference type="AlphaFoldDB" id="A0AAP0S9R5"/>
<evidence type="ECO:0000313" key="2">
    <source>
        <dbReference type="Proteomes" id="UP000027121"/>
    </source>
</evidence>
<dbReference type="Proteomes" id="UP000027121">
    <property type="component" value="Chromosome"/>
</dbReference>
<accession>A0AAP0S9R5</accession>
<protein>
    <submittedName>
        <fullName evidence="1">Uncharacterized protein</fullName>
    </submittedName>
</protein>
<sequence>MKLYENITIGNFLFSLGYSIRDKQRDSGLGAAGSVNLLQQTPADQLLGDVLVKFSGVVRLLEFKAEGADLRKERGKHAGLKQIINDLGLAEISREVHWYVETKATADTLGLLTVPYLDAFPRDHYPRSGRLEALVQSTAEAIATQQTRFSGAQINQYLLAIKTVSGKAASGTGGLLLLAEPGGVLKFAPLEDMLELNMNHRDWVMERIARAERSHELLLRQEQEKELAKQMTYDRGLSR</sequence>
<dbReference type="GeneID" id="98283462"/>
<reference evidence="1 2" key="2">
    <citation type="journal article" date="2016" name="Front. Microbiol.">
        <title>When Genome-Based Approach Meets the 'Old but Good': Revealing Genes Involved in the Antibacterial Activity of Pseudomonas sp. P482 against Soft Rot Pathogens.</title>
        <authorList>
            <person name="Krzyzanowska D.M."/>
            <person name="Ossowicki A."/>
            <person name="Rajewska M."/>
            <person name="Maciag T."/>
            <person name="Jablonska M."/>
            <person name="Obuchowski M."/>
            <person name="Heeb S."/>
            <person name="Jafra S."/>
        </authorList>
    </citation>
    <scope>NUCLEOTIDE SEQUENCE [LARGE SCALE GENOMIC DNA]</scope>
    <source>
        <strain evidence="1 2">P482</strain>
    </source>
</reference>
<keyword evidence="2" id="KW-1185">Reference proteome</keyword>
<organism evidence="1 2">
    <name type="scientific">Pseudomonas donghuensis</name>
    <dbReference type="NCBI Taxonomy" id="1163398"/>
    <lineage>
        <taxon>Bacteria</taxon>
        <taxon>Pseudomonadati</taxon>
        <taxon>Pseudomonadota</taxon>
        <taxon>Gammaproteobacteria</taxon>
        <taxon>Pseudomonadales</taxon>
        <taxon>Pseudomonadaceae</taxon>
        <taxon>Pseudomonas</taxon>
    </lineage>
</organism>
<dbReference type="RefSeq" id="WP_036997223.1">
    <property type="nucleotide sequence ID" value="NZ_CP071706.1"/>
</dbReference>
<evidence type="ECO:0000313" key="1">
    <source>
        <dbReference type="EMBL" id="KDN97009.2"/>
    </source>
</evidence>
<dbReference type="EMBL" id="CP071706">
    <property type="protein sequence ID" value="KDN97009.2"/>
    <property type="molecule type" value="Genomic_DNA"/>
</dbReference>
<gene>
    <name evidence="1" type="ORF">BV82_5218</name>
</gene>
<dbReference type="KEGG" id="pdw:BV82_5218"/>
<name>A0AAP0S9R5_9PSED</name>
<proteinExistence type="predicted"/>
<reference evidence="1 2" key="1">
    <citation type="journal article" date="2014" name="Genome Announc.">
        <title>Genome Sequence of Pseudomonas sp. Strain P482, a Tomato Rhizosphere Isolate with Broad-Spectrum Antimicrobial Activity.</title>
        <authorList>
            <person name="Krzyzanowska D.M."/>
            <person name="Ossowicki A."/>
            <person name="Jafra S."/>
        </authorList>
    </citation>
    <scope>NUCLEOTIDE SEQUENCE [LARGE SCALE GENOMIC DNA]</scope>
    <source>
        <strain evidence="1 2">P482</strain>
    </source>
</reference>